<gene>
    <name evidence="4" type="ORF">SAMN05216337_10325</name>
</gene>
<proteinExistence type="inferred from homology"/>
<dbReference type="Proteomes" id="UP000199245">
    <property type="component" value="Unassembled WGS sequence"/>
</dbReference>
<dbReference type="AlphaFoldDB" id="A0A1G7EYR4"/>
<dbReference type="EMBL" id="FMZW01000032">
    <property type="protein sequence ID" value="SDE68781.1"/>
    <property type="molecule type" value="Genomic_DNA"/>
</dbReference>
<accession>A0A1G7EYR4</accession>
<organism evidence="4 5">
    <name type="scientific">Bradyrhizobium brasilense</name>
    <dbReference type="NCBI Taxonomy" id="1419277"/>
    <lineage>
        <taxon>Bacteria</taxon>
        <taxon>Pseudomonadati</taxon>
        <taxon>Pseudomonadota</taxon>
        <taxon>Alphaproteobacteria</taxon>
        <taxon>Hyphomicrobiales</taxon>
        <taxon>Nitrobacteraceae</taxon>
        <taxon>Bradyrhizobium</taxon>
    </lineage>
</organism>
<dbReference type="GO" id="GO:0003677">
    <property type="term" value="F:DNA binding"/>
    <property type="evidence" value="ECO:0007669"/>
    <property type="project" value="UniProtKB-KW"/>
</dbReference>
<name>A0A1G7EYR4_9BRAD</name>
<dbReference type="PANTHER" id="PTHR33175">
    <property type="entry name" value="DNA-BINDING PROTEIN HU"/>
    <property type="match status" value="1"/>
</dbReference>
<keyword evidence="2" id="KW-0238">DNA-binding</keyword>
<evidence type="ECO:0000313" key="5">
    <source>
        <dbReference type="Proteomes" id="UP000199245"/>
    </source>
</evidence>
<dbReference type="RefSeq" id="WP_092087112.1">
    <property type="nucleotide sequence ID" value="NZ_FMZW01000032.1"/>
</dbReference>
<dbReference type="GO" id="GO:0030527">
    <property type="term" value="F:structural constituent of chromatin"/>
    <property type="evidence" value="ECO:0007669"/>
    <property type="project" value="InterPro"/>
</dbReference>
<dbReference type="PRINTS" id="PR01727">
    <property type="entry name" value="DNABINDINGHU"/>
</dbReference>
<dbReference type="InterPro" id="IPR020816">
    <property type="entry name" value="Histone-like_DNA-bd_CS"/>
</dbReference>
<protein>
    <submittedName>
        <fullName evidence="4">Integration host factor subunit beta</fullName>
    </submittedName>
</protein>
<comment type="similarity">
    <text evidence="1 3">Belongs to the bacterial histone-like protein family.</text>
</comment>
<evidence type="ECO:0000256" key="2">
    <source>
        <dbReference type="ARBA" id="ARBA00023125"/>
    </source>
</evidence>
<dbReference type="SUPFAM" id="SSF47729">
    <property type="entry name" value="IHF-like DNA-binding proteins"/>
    <property type="match status" value="1"/>
</dbReference>
<evidence type="ECO:0000313" key="4">
    <source>
        <dbReference type="EMBL" id="SDE68781.1"/>
    </source>
</evidence>
<dbReference type="GO" id="GO:0005829">
    <property type="term" value="C:cytosol"/>
    <property type="evidence" value="ECO:0007669"/>
    <property type="project" value="TreeGrafter"/>
</dbReference>
<dbReference type="CDD" id="cd13836">
    <property type="entry name" value="IHF_B"/>
    <property type="match status" value="1"/>
</dbReference>
<dbReference type="PROSITE" id="PS00045">
    <property type="entry name" value="HISTONE_LIKE"/>
    <property type="match status" value="1"/>
</dbReference>
<dbReference type="Pfam" id="PF00216">
    <property type="entry name" value="Bac_DNA_binding"/>
    <property type="match status" value="1"/>
</dbReference>
<reference evidence="4 5" key="1">
    <citation type="submission" date="2016-10" db="EMBL/GenBank/DDBJ databases">
        <authorList>
            <person name="de Groot N.N."/>
        </authorList>
    </citation>
    <scope>NUCLEOTIDE SEQUENCE [LARGE SCALE GENOMIC DNA]</scope>
    <source>
        <strain evidence="4 5">R5</strain>
    </source>
</reference>
<sequence length="106" mass="12008">MIRSTLVQRIADSCPHLYQSVVNNIVSAILDEIVEGLARGDRVELRGFGVFSVSHRRARIGRNPKTGECMQIEQKRFPVFKASRAMHERLNRDENSESINSPSEVV</sequence>
<dbReference type="InterPro" id="IPR000119">
    <property type="entry name" value="Hist_DNA-bd"/>
</dbReference>
<dbReference type="SMART" id="SM00411">
    <property type="entry name" value="BHL"/>
    <property type="match status" value="1"/>
</dbReference>
<dbReference type="Gene3D" id="4.10.520.10">
    <property type="entry name" value="IHF-like DNA-binding proteins"/>
    <property type="match status" value="1"/>
</dbReference>
<evidence type="ECO:0000256" key="1">
    <source>
        <dbReference type="ARBA" id="ARBA00010529"/>
    </source>
</evidence>
<dbReference type="PANTHER" id="PTHR33175:SF5">
    <property type="entry name" value="INTEGRATION HOST FACTOR SUBUNIT BETA"/>
    <property type="match status" value="1"/>
</dbReference>
<evidence type="ECO:0000256" key="3">
    <source>
        <dbReference type="RuleBase" id="RU003939"/>
    </source>
</evidence>
<dbReference type="InterPro" id="IPR010992">
    <property type="entry name" value="IHF-like_DNA-bd_dom_sf"/>
</dbReference>